<proteinExistence type="predicted"/>
<keyword evidence="2" id="KW-1185">Reference proteome</keyword>
<accession>A0A3P7LSE1</accession>
<sequence length="57" mass="6482">MVDAVVSHSQLAHLHQSAPLHPLLQFVLHHVEDKATSLLLPTTQLRFSKHSLFFLIM</sequence>
<dbReference type="EMBL" id="UYYB01138740">
    <property type="protein sequence ID" value="VDM85305.1"/>
    <property type="molecule type" value="Genomic_DNA"/>
</dbReference>
<protein>
    <submittedName>
        <fullName evidence="1">Uncharacterized protein</fullName>
    </submittedName>
</protein>
<reference evidence="1 2" key="1">
    <citation type="submission" date="2018-11" db="EMBL/GenBank/DDBJ databases">
        <authorList>
            <consortium name="Pathogen Informatics"/>
        </authorList>
    </citation>
    <scope>NUCLEOTIDE SEQUENCE [LARGE SCALE GENOMIC DNA]</scope>
</reference>
<organism evidence="1 2">
    <name type="scientific">Strongylus vulgaris</name>
    <name type="common">Blood worm</name>
    <dbReference type="NCBI Taxonomy" id="40348"/>
    <lineage>
        <taxon>Eukaryota</taxon>
        <taxon>Metazoa</taxon>
        <taxon>Ecdysozoa</taxon>
        <taxon>Nematoda</taxon>
        <taxon>Chromadorea</taxon>
        <taxon>Rhabditida</taxon>
        <taxon>Rhabditina</taxon>
        <taxon>Rhabditomorpha</taxon>
        <taxon>Strongyloidea</taxon>
        <taxon>Strongylidae</taxon>
        <taxon>Strongylus</taxon>
    </lineage>
</organism>
<dbReference type="AlphaFoldDB" id="A0A3P7LSE1"/>
<dbReference type="Proteomes" id="UP000270094">
    <property type="component" value="Unassembled WGS sequence"/>
</dbReference>
<gene>
    <name evidence="1" type="ORF">SVUK_LOCUS20303</name>
</gene>
<evidence type="ECO:0000313" key="1">
    <source>
        <dbReference type="EMBL" id="VDM85305.1"/>
    </source>
</evidence>
<evidence type="ECO:0000313" key="2">
    <source>
        <dbReference type="Proteomes" id="UP000270094"/>
    </source>
</evidence>
<name>A0A3P7LSE1_STRVU</name>